<reference evidence="2 3" key="1">
    <citation type="journal article" date="2018" name="Front. Plant Sci.">
        <title>Red Clover (Trifolium pratense) and Zigzag Clover (T. medium) - A Picture of Genomic Similarities and Differences.</title>
        <authorList>
            <person name="Dluhosova J."/>
            <person name="Istvanek J."/>
            <person name="Nedelnik J."/>
            <person name="Repkova J."/>
        </authorList>
    </citation>
    <scope>NUCLEOTIDE SEQUENCE [LARGE SCALE GENOMIC DNA]</scope>
    <source>
        <strain evidence="3">cv. 10/8</strain>
        <tissue evidence="2">Leaf</tissue>
    </source>
</reference>
<name>A0A392M039_9FABA</name>
<evidence type="ECO:0000256" key="1">
    <source>
        <dbReference type="SAM" id="MobiDB-lite"/>
    </source>
</evidence>
<feature type="region of interest" description="Disordered" evidence="1">
    <location>
        <begin position="1"/>
        <end position="39"/>
    </location>
</feature>
<protein>
    <submittedName>
        <fullName evidence="2">Uncharacterized protein</fullName>
    </submittedName>
</protein>
<dbReference type="AlphaFoldDB" id="A0A392M039"/>
<accession>A0A392M039</accession>
<comment type="caution">
    <text evidence="2">The sequence shown here is derived from an EMBL/GenBank/DDBJ whole genome shotgun (WGS) entry which is preliminary data.</text>
</comment>
<proteinExistence type="predicted"/>
<evidence type="ECO:0000313" key="3">
    <source>
        <dbReference type="Proteomes" id="UP000265520"/>
    </source>
</evidence>
<gene>
    <name evidence="2" type="ORF">A2U01_0001383</name>
</gene>
<keyword evidence="3" id="KW-1185">Reference proteome</keyword>
<dbReference type="Proteomes" id="UP000265520">
    <property type="component" value="Unassembled WGS sequence"/>
</dbReference>
<dbReference type="EMBL" id="LXQA010001258">
    <property type="protein sequence ID" value="MCH80613.1"/>
    <property type="molecule type" value="Genomic_DNA"/>
</dbReference>
<feature type="compositionally biased region" description="Low complexity" evidence="1">
    <location>
        <begin position="10"/>
        <end position="29"/>
    </location>
</feature>
<organism evidence="2 3">
    <name type="scientific">Trifolium medium</name>
    <dbReference type="NCBI Taxonomy" id="97028"/>
    <lineage>
        <taxon>Eukaryota</taxon>
        <taxon>Viridiplantae</taxon>
        <taxon>Streptophyta</taxon>
        <taxon>Embryophyta</taxon>
        <taxon>Tracheophyta</taxon>
        <taxon>Spermatophyta</taxon>
        <taxon>Magnoliopsida</taxon>
        <taxon>eudicotyledons</taxon>
        <taxon>Gunneridae</taxon>
        <taxon>Pentapetalae</taxon>
        <taxon>rosids</taxon>
        <taxon>fabids</taxon>
        <taxon>Fabales</taxon>
        <taxon>Fabaceae</taxon>
        <taxon>Papilionoideae</taxon>
        <taxon>50 kb inversion clade</taxon>
        <taxon>NPAAA clade</taxon>
        <taxon>Hologalegina</taxon>
        <taxon>IRL clade</taxon>
        <taxon>Trifolieae</taxon>
        <taxon>Trifolium</taxon>
    </lineage>
</organism>
<evidence type="ECO:0000313" key="2">
    <source>
        <dbReference type="EMBL" id="MCH80613.1"/>
    </source>
</evidence>
<sequence length="58" mass="6110">MFRSKESPSRSKSPAPPSSSKSTTPPSSSNLSAAFASPTTFAVKIRSPTRKTTARVVI</sequence>